<evidence type="ECO:0000313" key="2">
    <source>
        <dbReference type="EMBL" id="AVX37904.1"/>
    </source>
</evidence>
<dbReference type="Pfam" id="PF05119">
    <property type="entry name" value="Terminase_4"/>
    <property type="match status" value="1"/>
</dbReference>
<keyword evidence="3" id="KW-1185">Reference proteome</keyword>
<dbReference type="RefSeq" id="WP_108087635.1">
    <property type="nucleotide sequence ID" value="NZ_CP028487.1"/>
</dbReference>
<accession>A0ABM6US51</accession>
<dbReference type="EMBL" id="CP028487">
    <property type="protein sequence ID" value="AVX37904.1"/>
    <property type="molecule type" value="Genomic_DNA"/>
</dbReference>
<name>A0ABM6US51_9GAMM</name>
<sequence>MSGPPKTPTHLRLVRGNPSKRAINKNEPKPPSGVPPTPKHFDKQGKYWFKRMADELDALGVMSQLDGRALELLVEAYTEYRHHCDTLEREGYTYAVYSEDDGDERKEREIRMIKPHPAAMMKADAWKRIRAMLAEFGMTPASRSKVNATAPDAADPLADFLKARD</sequence>
<organism evidence="2 3">
    <name type="scientific">Yersinia massiliensis</name>
    <dbReference type="NCBI Taxonomy" id="419257"/>
    <lineage>
        <taxon>Bacteria</taxon>
        <taxon>Pseudomonadati</taxon>
        <taxon>Pseudomonadota</taxon>
        <taxon>Gammaproteobacteria</taxon>
        <taxon>Enterobacterales</taxon>
        <taxon>Yersiniaceae</taxon>
        <taxon>Yersinia</taxon>
    </lineage>
</organism>
<feature type="compositionally biased region" description="Pro residues" evidence="1">
    <location>
        <begin position="29"/>
        <end position="38"/>
    </location>
</feature>
<protein>
    <submittedName>
        <fullName evidence="2">Phage terminase small subunit P27 family</fullName>
    </submittedName>
</protein>
<evidence type="ECO:0000313" key="3">
    <source>
        <dbReference type="Proteomes" id="UP000240908"/>
    </source>
</evidence>
<dbReference type="NCBIfam" id="TIGR01558">
    <property type="entry name" value="sm_term_P27"/>
    <property type="match status" value="1"/>
</dbReference>
<dbReference type="InterPro" id="IPR006448">
    <property type="entry name" value="Phage_term_ssu_P27"/>
</dbReference>
<feature type="region of interest" description="Disordered" evidence="1">
    <location>
        <begin position="1"/>
        <end position="42"/>
    </location>
</feature>
<proteinExistence type="predicted"/>
<evidence type="ECO:0000256" key="1">
    <source>
        <dbReference type="SAM" id="MobiDB-lite"/>
    </source>
</evidence>
<gene>
    <name evidence="2" type="ORF">DA391_09680</name>
</gene>
<reference evidence="3" key="1">
    <citation type="journal article" date="2018" name="Genome Announc.">
        <title>First complete genome sequence of Yersinia massiliensis.</title>
        <authorList>
            <person name="Thomas M.C."/>
            <person name="Arling V."/>
            <person name="Goji N."/>
            <person name="Janzen T.W."/>
            <person name="Duceppe M.-O."/>
            <person name="Mathews A."/>
            <person name="Carrillo C."/>
            <person name="Amoako K."/>
        </authorList>
    </citation>
    <scope>NUCLEOTIDE SEQUENCE [LARGE SCALE GENOMIC DNA]</scope>
    <source>
        <strain evidence="3">GTA</strain>
    </source>
</reference>
<dbReference type="Proteomes" id="UP000240908">
    <property type="component" value="Chromosome"/>
</dbReference>